<evidence type="ECO:0000313" key="2">
    <source>
        <dbReference type="EMBL" id="GIG06728.1"/>
    </source>
</evidence>
<sequence>MFLSDSPAWTRLEPQSVSGDPAPGLQARVHDPAWLLARQWQLGEFRGEDTGSPVSVQVTWTSTRVDGWRPPGERQPRPLEPPDLLEAAVEAEPRTEPGMRRRFTAGAQFLAVLADAGFTDPALTADVLAACAMNPPGEDPLDEVAGQLWELFGGRIPDAERIAAALDATPAWLPAGAHDAATEWLHWYRGTDEPDCWIGTRLEYAFDLAAGPHLLAAPAFPGGRADWYHFTHLASTPGTSGTTTTAPPVWATPLRFAGMPADRYWQFEDGRVNLGALETRPHDLARLALAEFALVYSQDWLTVPVDVPFGSLTVIDRLAYTTTFGDEYEVDRADEGGRFQLFEVDGLPGLLVPPTAPSVLDGPALEEVGYLRDEIANLAWAVERTVRGPSGQPRNRADETPPPQPAPGGEPDAELDYLLQTPVPGNWIPLVPVRRPDGSLELRKGALGSAPAEPHGVLLRPGQPLTLHDEEIPREGVTVRRVPVLARRADGRYARWIARRVSVGRGEGASRLAFDTTTARDTPTPLTDPS</sequence>
<feature type="region of interest" description="Disordered" evidence="1">
    <location>
        <begin position="386"/>
        <end position="414"/>
    </location>
</feature>
<accession>A0A8J3KQG0</accession>
<reference evidence="2 3" key="1">
    <citation type="submission" date="2021-01" db="EMBL/GenBank/DDBJ databases">
        <title>Whole genome shotgun sequence of Catellatospora coxensis NBRC 107359.</title>
        <authorList>
            <person name="Komaki H."/>
            <person name="Tamura T."/>
        </authorList>
    </citation>
    <scope>NUCLEOTIDE SEQUENCE [LARGE SCALE GENOMIC DNA]</scope>
    <source>
        <strain evidence="2 3">NBRC 107359</strain>
    </source>
</reference>
<organism evidence="2 3">
    <name type="scientific">Catellatospora coxensis</name>
    <dbReference type="NCBI Taxonomy" id="310354"/>
    <lineage>
        <taxon>Bacteria</taxon>
        <taxon>Bacillati</taxon>
        <taxon>Actinomycetota</taxon>
        <taxon>Actinomycetes</taxon>
        <taxon>Micromonosporales</taxon>
        <taxon>Micromonosporaceae</taxon>
        <taxon>Catellatospora</taxon>
    </lineage>
</organism>
<comment type="caution">
    <text evidence="2">The sequence shown here is derived from an EMBL/GenBank/DDBJ whole genome shotgun (WGS) entry which is preliminary data.</text>
</comment>
<dbReference type="Proteomes" id="UP000630887">
    <property type="component" value="Unassembled WGS sequence"/>
</dbReference>
<dbReference type="EMBL" id="BONI01000026">
    <property type="protein sequence ID" value="GIG06728.1"/>
    <property type="molecule type" value="Genomic_DNA"/>
</dbReference>
<evidence type="ECO:0000313" key="3">
    <source>
        <dbReference type="Proteomes" id="UP000630887"/>
    </source>
</evidence>
<dbReference type="AlphaFoldDB" id="A0A8J3KQG0"/>
<feature type="region of interest" description="Disordered" evidence="1">
    <location>
        <begin position="1"/>
        <end position="23"/>
    </location>
</feature>
<name>A0A8J3KQG0_9ACTN</name>
<evidence type="ECO:0000256" key="1">
    <source>
        <dbReference type="SAM" id="MobiDB-lite"/>
    </source>
</evidence>
<proteinExistence type="predicted"/>
<keyword evidence="3" id="KW-1185">Reference proteome</keyword>
<protein>
    <submittedName>
        <fullName evidence="2">Uncharacterized protein</fullName>
    </submittedName>
</protein>
<gene>
    <name evidence="2" type="ORF">Cco03nite_34280</name>
</gene>